<comment type="caution">
    <text evidence="14">The sequence shown here is derived from an EMBL/GenBank/DDBJ whole genome shotgun (WGS) entry which is preliminary data.</text>
</comment>
<feature type="domain" description="Mur ligase C-terminal" evidence="12">
    <location>
        <begin position="295"/>
        <end position="414"/>
    </location>
</feature>
<evidence type="ECO:0000256" key="10">
    <source>
        <dbReference type="ARBA" id="ARBA00047493"/>
    </source>
</evidence>
<dbReference type="GO" id="GO:0005524">
    <property type="term" value="F:ATP binding"/>
    <property type="evidence" value="ECO:0007669"/>
    <property type="project" value="UniProtKB-KW"/>
</dbReference>
<evidence type="ECO:0000256" key="6">
    <source>
        <dbReference type="ARBA" id="ARBA00022741"/>
    </source>
</evidence>
<proteinExistence type="inferred from homology"/>
<evidence type="ECO:0000256" key="4">
    <source>
        <dbReference type="ARBA" id="ARBA00022598"/>
    </source>
</evidence>
<comment type="cofactor">
    <cofactor evidence="1">
        <name>Mg(2+)</name>
        <dbReference type="ChEBI" id="CHEBI:18420"/>
    </cofactor>
</comment>
<accession>A0A923SR74</accession>
<dbReference type="GO" id="GO:0008841">
    <property type="term" value="F:dihydrofolate synthase activity"/>
    <property type="evidence" value="ECO:0007669"/>
    <property type="project" value="TreeGrafter"/>
</dbReference>
<keyword evidence="6 11" id="KW-0547">Nucleotide-binding</keyword>
<evidence type="ECO:0000256" key="11">
    <source>
        <dbReference type="PIRNR" id="PIRNR001563"/>
    </source>
</evidence>
<protein>
    <recommendedName>
        <fullName evidence="3">tetrahydrofolate synthase</fullName>
        <ecNumber evidence="3">6.3.2.17</ecNumber>
    </recommendedName>
    <alternativeName>
        <fullName evidence="9">Tetrahydrofolylpolyglutamate synthase</fullName>
    </alternativeName>
</protein>
<dbReference type="InterPro" id="IPR013221">
    <property type="entry name" value="Mur_ligase_cen"/>
</dbReference>
<dbReference type="Pfam" id="PF02875">
    <property type="entry name" value="Mur_ligase_C"/>
    <property type="match status" value="1"/>
</dbReference>
<comment type="catalytic activity">
    <reaction evidence="10">
        <text>(6S)-5,6,7,8-tetrahydrofolyl-(gamma-L-Glu)(n) + L-glutamate + ATP = (6S)-5,6,7,8-tetrahydrofolyl-(gamma-L-Glu)(n+1) + ADP + phosphate + H(+)</text>
        <dbReference type="Rhea" id="RHEA:10580"/>
        <dbReference type="Rhea" id="RHEA-COMP:14738"/>
        <dbReference type="Rhea" id="RHEA-COMP:14740"/>
        <dbReference type="ChEBI" id="CHEBI:15378"/>
        <dbReference type="ChEBI" id="CHEBI:29985"/>
        <dbReference type="ChEBI" id="CHEBI:30616"/>
        <dbReference type="ChEBI" id="CHEBI:43474"/>
        <dbReference type="ChEBI" id="CHEBI:141005"/>
        <dbReference type="ChEBI" id="CHEBI:456216"/>
        <dbReference type="EC" id="6.3.2.17"/>
    </reaction>
</comment>
<dbReference type="RefSeq" id="WP_187303494.1">
    <property type="nucleotide sequence ID" value="NZ_JACRYT010000012.1"/>
</dbReference>
<name>A0A923SR74_9FIRM</name>
<dbReference type="InterPro" id="IPR036615">
    <property type="entry name" value="Mur_ligase_C_dom_sf"/>
</dbReference>
<dbReference type="SUPFAM" id="SSF53244">
    <property type="entry name" value="MurD-like peptide ligases, peptide-binding domain"/>
    <property type="match status" value="1"/>
</dbReference>
<keyword evidence="8" id="KW-0460">Magnesium</keyword>
<dbReference type="PANTHER" id="PTHR11136:SF0">
    <property type="entry name" value="DIHYDROFOLATE SYNTHETASE-RELATED"/>
    <property type="match status" value="1"/>
</dbReference>
<dbReference type="InterPro" id="IPR004101">
    <property type="entry name" value="Mur_ligase_C"/>
</dbReference>
<dbReference type="GO" id="GO:0004326">
    <property type="term" value="F:tetrahydrofolylpolyglutamate synthase activity"/>
    <property type="evidence" value="ECO:0007669"/>
    <property type="project" value="UniProtKB-EC"/>
</dbReference>
<dbReference type="InterPro" id="IPR001645">
    <property type="entry name" value="Folylpolyglutamate_synth"/>
</dbReference>
<comment type="similarity">
    <text evidence="2 11">Belongs to the folylpolyglutamate synthase family.</text>
</comment>
<dbReference type="FunFam" id="3.40.1190.10:FF:000011">
    <property type="entry name" value="Folylpolyglutamate synthase/dihydrofolate synthase"/>
    <property type="match status" value="1"/>
</dbReference>
<evidence type="ECO:0000256" key="2">
    <source>
        <dbReference type="ARBA" id="ARBA00008276"/>
    </source>
</evidence>
<keyword evidence="5" id="KW-0479">Metal-binding</keyword>
<evidence type="ECO:0000256" key="1">
    <source>
        <dbReference type="ARBA" id="ARBA00001946"/>
    </source>
</evidence>
<dbReference type="EC" id="6.3.2.17" evidence="3"/>
<dbReference type="EMBL" id="JACRYT010000012">
    <property type="protein sequence ID" value="MBC6680397.1"/>
    <property type="molecule type" value="Genomic_DNA"/>
</dbReference>
<dbReference type="SUPFAM" id="SSF53623">
    <property type="entry name" value="MurD-like peptide ligases, catalytic domain"/>
    <property type="match status" value="1"/>
</dbReference>
<dbReference type="Pfam" id="PF08245">
    <property type="entry name" value="Mur_ligase_M"/>
    <property type="match status" value="1"/>
</dbReference>
<dbReference type="GO" id="GO:0046872">
    <property type="term" value="F:metal ion binding"/>
    <property type="evidence" value="ECO:0007669"/>
    <property type="project" value="UniProtKB-KW"/>
</dbReference>
<evidence type="ECO:0000313" key="15">
    <source>
        <dbReference type="Proteomes" id="UP000602647"/>
    </source>
</evidence>
<dbReference type="InterPro" id="IPR036565">
    <property type="entry name" value="Mur-like_cat_sf"/>
</dbReference>
<evidence type="ECO:0000256" key="5">
    <source>
        <dbReference type="ARBA" id="ARBA00022723"/>
    </source>
</evidence>
<evidence type="ECO:0000256" key="7">
    <source>
        <dbReference type="ARBA" id="ARBA00022840"/>
    </source>
</evidence>
<sequence length="428" mass="47578">MDAIKRIHEFERFGSVLGLERMEILLAKLGNPHRDLKAIHVAGTNGKGSVCRYLYEALQENGYRVGLYISPFIRRFNERIQFDGQEISDEDLESCSRKVLEKAEEMVREGADSPTEFEVITAIAFLYFAEKKADFVILEVGLGGRGDSTNVVEKPLISIITSISYDHMDRLGSTLEEIAGEKAGIIKDGVPVVSNVDQREAAAVIARIAYQKGCVLYDATKLRYAVWEETAGGSSFDMEIYGTDYSGVRICMAGKHQVENAKTALLALEILRKKGLINVHRDNLYRGMEKARQPGRFEIAGEEPYLILDGAHNAAGAEALRETMKRCFPERRILMVVGMLADKEIDKITDSFCEITDQFIAAEPDNPRKLPARELARILKEKGAACEIAESAGQAVRMARSHKSEPEVVLFAGSLYLIGSVKEILNHV</sequence>
<evidence type="ECO:0000256" key="9">
    <source>
        <dbReference type="ARBA" id="ARBA00030592"/>
    </source>
</evidence>
<dbReference type="Gene3D" id="3.90.190.20">
    <property type="entry name" value="Mur ligase, C-terminal domain"/>
    <property type="match status" value="1"/>
</dbReference>
<evidence type="ECO:0000259" key="13">
    <source>
        <dbReference type="Pfam" id="PF08245"/>
    </source>
</evidence>
<keyword evidence="4 11" id="KW-0436">Ligase</keyword>
<dbReference type="PANTHER" id="PTHR11136">
    <property type="entry name" value="FOLYLPOLYGLUTAMATE SYNTHASE-RELATED"/>
    <property type="match status" value="1"/>
</dbReference>
<dbReference type="InterPro" id="IPR018109">
    <property type="entry name" value="Folylpolyglutamate_synth_CS"/>
</dbReference>
<dbReference type="PROSITE" id="PS01012">
    <property type="entry name" value="FOLYLPOLYGLU_SYNT_2"/>
    <property type="match status" value="1"/>
</dbReference>
<gene>
    <name evidence="14" type="ORF">H9L42_11265</name>
</gene>
<dbReference type="GO" id="GO:0005737">
    <property type="term" value="C:cytoplasm"/>
    <property type="evidence" value="ECO:0007669"/>
    <property type="project" value="TreeGrafter"/>
</dbReference>
<keyword evidence="7 11" id="KW-0067">ATP-binding</keyword>
<dbReference type="AlphaFoldDB" id="A0A923SR74"/>
<dbReference type="NCBIfam" id="TIGR01499">
    <property type="entry name" value="folC"/>
    <property type="match status" value="1"/>
</dbReference>
<evidence type="ECO:0000256" key="8">
    <source>
        <dbReference type="ARBA" id="ARBA00022842"/>
    </source>
</evidence>
<evidence type="ECO:0000256" key="3">
    <source>
        <dbReference type="ARBA" id="ARBA00013025"/>
    </source>
</evidence>
<dbReference type="PIRSF" id="PIRSF001563">
    <property type="entry name" value="Folylpolyglu_synth"/>
    <property type="match status" value="1"/>
</dbReference>
<keyword evidence="15" id="KW-1185">Reference proteome</keyword>
<feature type="domain" description="Mur ligase central" evidence="13">
    <location>
        <begin position="41"/>
        <end position="267"/>
    </location>
</feature>
<dbReference type="Proteomes" id="UP000602647">
    <property type="component" value="Unassembled WGS sequence"/>
</dbReference>
<organism evidence="14 15">
    <name type="scientific">Zhenpiania hominis</name>
    <dbReference type="NCBI Taxonomy" id="2763644"/>
    <lineage>
        <taxon>Bacteria</taxon>
        <taxon>Bacillati</taxon>
        <taxon>Bacillota</taxon>
        <taxon>Clostridia</taxon>
        <taxon>Peptostreptococcales</taxon>
        <taxon>Anaerovoracaceae</taxon>
        <taxon>Zhenpiania</taxon>
    </lineage>
</organism>
<evidence type="ECO:0000259" key="12">
    <source>
        <dbReference type="Pfam" id="PF02875"/>
    </source>
</evidence>
<evidence type="ECO:0000313" key="14">
    <source>
        <dbReference type="EMBL" id="MBC6680397.1"/>
    </source>
</evidence>
<dbReference type="Gene3D" id="3.40.1190.10">
    <property type="entry name" value="Mur-like, catalytic domain"/>
    <property type="match status" value="1"/>
</dbReference>
<reference evidence="14" key="1">
    <citation type="submission" date="2020-08" db="EMBL/GenBank/DDBJ databases">
        <title>Genome public.</title>
        <authorList>
            <person name="Liu C."/>
            <person name="Sun Q."/>
        </authorList>
    </citation>
    <scope>NUCLEOTIDE SEQUENCE</scope>
    <source>
        <strain evidence="14">BX12</strain>
    </source>
</reference>